<proteinExistence type="predicted"/>
<protein>
    <submittedName>
        <fullName evidence="1">Uncharacterized protein</fullName>
    </submittedName>
</protein>
<evidence type="ECO:0000313" key="2">
    <source>
        <dbReference type="Proteomes" id="UP001396334"/>
    </source>
</evidence>
<dbReference type="EMBL" id="JBBPBN010000003">
    <property type="protein sequence ID" value="KAK9043607.1"/>
    <property type="molecule type" value="Genomic_DNA"/>
</dbReference>
<gene>
    <name evidence="1" type="ORF">V6N11_071943</name>
</gene>
<reference evidence="1 2" key="1">
    <citation type="journal article" date="2024" name="G3 (Bethesda)">
        <title>Genome assembly of Hibiscus sabdariffa L. provides insights into metabolisms of medicinal natural products.</title>
        <authorList>
            <person name="Kim T."/>
        </authorList>
    </citation>
    <scope>NUCLEOTIDE SEQUENCE [LARGE SCALE GENOMIC DNA]</scope>
    <source>
        <strain evidence="1">TK-2024</strain>
        <tissue evidence="1">Old leaves</tissue>
    </source>
</reference>
<organism evidence="1 2">
    <name type="scientific">Hibiscus sabdariffa</name>
    <name type="common">roselle</name>
    <dbReference type="NCBI Taxonomy" id="183260"/>
    <lineage>
        <taxon>Eukaryota</taxon>
        <taxon>Viridiplantae</taxon>
        <taxon>Streptophyta</taxon>
        <taxon>Embryophyta</taxon>
        <taxon>Tracheophyta</taxon>
        <taxon>Spermatophyta</taxon>
        <taxon>Magnoliopsida</taxon>
        <taxon>eudicotyledons</taxon>
        <taxon>Gunneridae</taxon>
        <taxon>Pentapetalae</taxon>
        <taxon>rosids</taxon>
        <taxon>malvids</taxon>
        <taxon>Malvales</taxon>
        <taxon>Malvaceae</taxon>
        <taxon>Malvoideae</taxon>
        <taxon>Hibiscus</taxon>
    </lineage>
</organism>
<accession>A0ABR2U1T9</accession>
<comment type="caution">
    <text evidence="1">The sequence shown here is derived from an EMBL/GenBank/DDBJ whole genome shotgun (WGS) entry which is preliminary data.</text>
</comment>
<dbReference type="Proteomes" id="UP001396334">
    <property type="component" value="Unassembled WGS sequence"/>
</dbReference>
<sequence>MKGHWKQWNKALNDKRISKVRTIDNVEEVVAKRFVPENVELIFGSHGGVMDEDVGLIVRPGEFSVEPDIVTCVHEGEVVAQSMGGP</sequence>
<evidence type="ECO:0000313" key="1">
    <source>
        <dbReference type="EMBL" id="KAK9043607.1"/>
    </source>
</evidence>
<keyword evidence="2" id="KW-1185">Reference proteome</keyword>
<name>A0ABR2U1T9_9ROSI</name>